<evidence type="ECO:0000313" key="5">
    <source>
        <dbReference type="Proteomes" id="UP000007266"/>
    </source>
</evidence>
<dbReference type="HOGENOM" id="CLU_944373_0_0_1"/>
<evidence type="ECO:0000256" key="1">
    <source>
        <dbReference type="ARBA" id="ARBA00007285"/>
    </source>
</evidence>
<reference evidence="4 5" key="2">
    <citation type="journal article" date="2010" name="Nucleic Acids Res.">
        <title>BeetleBase in 2010: revisions to provide comprehensive genomic information for Tribolium castaneum.</title>
        <authorList>
            <person name="Kim H.S."/>
            <person name="Murphy T."/>
            <person name="Xia J."/>
            <person name="Caragea D."/>
            <person name="Park Y."/>
            <person name="Beeman R.W."/>
            <person name="Lorenzen M.D."/>
            <person name="Butcher S."/>
            <person name="Manak J.R."/>
            <person name="Brown S.J."/>
        </authorList>
    </citation>
    <scope>GENOME REANNOTATION</scope>
    <source>
        <strain evidence="4 5">Georgia GA2</strain>
    </source>
</reference>
<dbReference type="PANTHER" id="PTHR13341:SF2">
    <property type="entry name" value="PROTEIN SEELE"/>
    <property type="match status" value="1"/>
</dbReference>
<evidence type="ECO:0000256" key="2">
    <source>
        <dbReference type="SAM" id="SignalP"/>
    </source>
</evidence>
<dbReference type="InterPro" id="IPR021852">
    <property type="entry name" value="DUF3456"/>
</dbReference>
<dbReference type="InterPro" id="IPR042415">
    <property type="entry name" value="CNPY"/>
</dbReference>
<name>D6WRV5_TRICA</name>
<dbReference type="GO" id="GO:0005783">
    <property type="term" value="C:endoplasmic reticulum"/>
    <property type="evidence" value="ECO:0000318"/>
    <property type="project" value="GO_Central"/>
</dbReference>
<accession>D6WRV5</accession>
<keyword evidence="5" id="KW-1185">Reference proteome</keyword>
<evidence type="ECO:0000313" key="4">
    <source>
        <dbReference type="EMBL" id="EFA06585.2"/>
    </source>
</evidence>
<dbReference type="STRING" id="7070.D6WRV5"/>
<keyword evidence="2" id="KW-0732">Signal</keyword>
<dbReference type="FunCoup" id="D6WRV5">
    <property type="interactions" value="1159"/>
</dbReference>
<dbReference type="Pfam" id="PF11938">
    <property type="entry name" value="DUF3456"/>
    <property type="match status" value="1"/>
</dbReference>
<dbReference type="OrthoDB" id="192915at2759"/>
<dbReference type="PANTHER" id="PTHR13341">
    <property type="entry name" value="MIR-INTERACTING SAPOSIN-LIKE PROTEIN"/>
    <property type="match status" value="1"/>
</dbReference>
<sequence>MKITLVLVTLFFYNTKAQKIDAQELRCLVCKVSLDELHKAVNKIDPTKTVDVGGYRLDSDGNYRHKSVSQAKSEVHLSEMIEDICTKMDDYVRATWKSNGTLTLLKLITEDGKMNNDMSEVNLIQDDDLNKSLKYYCEGIMEEMEENIIKHFQSGTEDVDKKVCVEESAICGKKINEEL</sequence>
<feature type="chain" id="PRO_5007310838" evidence="2">
    <location>
        <begin position="18"/>
        <end position="179"/>
    </location>
</feature>
<reference evidence="4 5" key="1">
    <citation type="journal article" date="2008" name="Nature">
        <title>The genome of the model beetle and pest Tribolium castaneum.</title>
        <authorList>
            <consortium name="Tribolium Genome Sequencing Consortium"/>
            <person name="Richards S."/>
            <person name="Gibbs R.A."/>
            <person name="Weinstock G.M."/>
            <person name="Brown S.J."/>
            <person name="Denell R."/>
            <person name="Beeman R.W."/>
            <person name="Gibbs R."/>
            <person name="Beeman R.W."/>
            <person name="Brown S.J."/>
            <person name="Bucher G."/>
            <person name="Friedrich M."/>
            <person name="Grimmelikhuijzen C.J."/>
            <person name="Klingler M."/>
            <person name="Lorenzen M."/>
            <person name="Richards S."/>
            <person name="Roth S."/>
            <person name="Schroder R."/>
            <person name="Tautz D."/>
            <person name="Zdobnov E.M."/>
            <person name="Muzny D."/>
            <person name="Gibbs R.A."/>
            <person name="Weinstock G.M."/>
            <person name="Attaway T."/>
            <person name="Bell S."/>
            <person name="Buhay C.J."/>
            <person name="Chandrabose M.N."/>
            <person name="Chavez D."/>
            <person name="Clerk-Blankenburg K.P."/>
            <person name="Cree A."/>
            <person name="Dao M."/>
            <person name="Davis C."/>
            <person name="Chacko J."/>
            <person name="Dinh H."/>
            <person name="Dugan-Rocha S."/>
            <person name="Fowler G."/>
            <person name="Garner T.T."/>
            <person name="Garnes J."/>
            <person name="Gnirke A."/>
            <person name="Hawes A."/>
            <person name="Hernandez J."/>
            <person name="Hines S."/>
            <person name="Holder M."/>
            <person name="Hume J."/>
            <person name="Jhangiani S.N."/>
            <person name="Joshi V."/>
            <person name="Khan Z.M."/>
            <person name="Jackson L."/>
            <person name="Kovar C."/>
            <person name="Kowis A."/>
            <person name="Lee S."/>
            <person name="Lewis L.R."/>
            <person name="Margolis J."/>
            <person name="Morgan M."/>
            <person name="Nazareth L.V."/>
            <person name="Nguyen N."/>
            <person name="Okwuonu G."/>
            <person name="Parker D."/>
            <person name="Richards S."/>
            <person name="Ruiz S.J."/>
            <person name="Santibanez J."/>
            <person name="Savard J."/>
            <person name="Scherer S.E."/>
            <person name="Schneider B."/>
            <person name="Sodergren E."/>
            <person name="Tautz D."/>
            <person name="Vattahil S."/>
            <person name="Villasana D."/>
            <person name="White C.S."/>
            <person name="Wright R."/>
            <person name="Park Y."/>
            <person name="Beeman R.W."/>
            <person name="Lord J."/>
            <person name="Oppert B."/>
            <person name="Lorenzen M."/>
            <person name="Brown S."/>
            <person name="Wang L."/>
            <person name="Savard J."/>
            <person name="Tautz D."/>
            <person name="Richards S."/>
            <person name="Weinstock G."/>
            <person name="Gibbs R.A."/>
            <person name="Liu Y."/>
            <person name="Worley K."/>
            <person name="Weinstock G."/>
            <person name="Elsik C.G."/>
            <person name="Reese J.T."/>
            <person name="Elhaik E."/>
            <person name="Landan G."/>
            <person name="Graur D."/>
            <person name="Arensburger P."/>
            <person name="Atkinson P."/>
            <person name="Beeman R.W."/>
            <person name="Beidler J."/>
            <person name="Brown S.J."/>
            <person name="Demuth J.P."/>
            <person name="Drury D.W."/>
            <person name="Du Y.Z."/>
            <person name="Fujiwara H."/>
            <person name="Lorenzen M."/>
            <person name="Maselli V."/>
            <person name="Osanai M."/>
            <person name="Park Y."/>
            <person name="Robertson H.M."/>
            <person name="Tu Z."/>
            <person name="Wang J.J."/>
            <person name="Wang S."/>
            <person name="Richards S."/>
            <person name="Song H."/>
            <person name="Zhang L."/>
            <person name="Sodergren E."/>
            <person name="Werner D."/>
            <person name="Stanke M."/>
            <person name="Morgenstern B."/>
            <person name="Solovyev V."/>
            <person name="Kosarev P."/>
            <person name="Brown G."/>
            <person name="Chen H.C."/>
            <person name="Ermolaeva O."/>
            <person name="Hlavina W."/>
            <person name="Kapustin Y."/>
            <person name="Kiryutin B."/>
            <person name="Kitts P."/>
            <person name="Maglott D."/>
            <person name="Pruitt K."/>
            <person name="Sapojnikov V."/>
            <person name="Souvorov A."/>
            <person name="Mackey A.J."/>
            <person name="Waterhouse R.M."/>
            <person name="Wyder S."/>
            <person name="Zdobnov E.M."/>
            <person name="Zdobnov E.M."/>
            <person name="Wyder S."/>
            <person name="Kriventseva E.V."/>
            <person name="Kadowaki T."/>
            <person name="Bork P."/>
            <person name="Aranda M."/>
            <person name="Bao R."/>
            <person name="Beermann A."/>
            <person name="Berns N."/>
            <person name="Bolognesi R."/>
            <person name="Bonneton F."/>
            <person name="Bopp D."/>
            <person name="Brown S.J."/>
            <person name="Bucher G."/>
            <person name="Butts T."/>
            <person name="Chaumot A."/>
            <person name="Denell R.E."/>
            <person name="Ferrier D.E."/>
            <person name="Friedrich M."/>
            <person name="Gordon C.M."/>
            <person name="Jindra M."/>
            <person name="Klingler M."/>
            <person name="Lan Q."/>
            <person name="Lattorff H.M."/>
            <person name="Laudet V."/>
            <person name="von Levetsow C."/>
            <person name="Liu Z."/>
            <person name="Lutz R."/>
            <person name="Lynch J.A."/>
            <person name="da Fonseca R.N."/>
            <person name="Posnien N."/>
            <person name="Reuter R."/>
            <person name="Roth S."/>
            <person name="Savard J."/>
            <person name="Schinko J.B."/>
            <person name="Schmitt C."/>
            <person name="Schoppmeier M."/>
            <person name="Schroder R."/>
            <person name="Shippy T.D."/>
            <person name="Simonnet F."/>
            <person name="Marques-Souza H."/>
            <person name="Tautz D."/>
            <person name="Tomoyasu Y."/>
            <person name="Trauner J."/>
            <person name="Van der Zee M."/>
            <person name="Vervoort M."/>
            <person name="Wittkopp N."/>
            <person name="Wimmer E.A."/>
            <person name="Yang X."/>
            <person name="Jones A.K."/>
            <person name="Sattelle D.B."/>
            <person name="Ebert P.R."/>
            <person name="Nelson D."/>
            <person name="Scott J.G."/>
            <person name="Beeman R.W."/>
            <person name="Muthukrishnan S."/>
            <person name="Kramer K.J."/>
            <person name="Arakane Y."/>
            <person name="Beeman R.W."/>
            <person name="Zhu Q."/>
            <person name="Hogenkamp D."/>
            <person name="Dixit R."/>
            <person name="Oppert B."/>
            <person name="Jiang H."/>
            <person name="Zou Z."/>
            <person name="Marshall J."/>
            <person name="Elpidina E."/>
            <person name="Vinokurov K."/>
            <person name="Oppert C."/>
            <person name="Zou Z."/>
            <person name="Evans J."/>
            <person name="Lu Z."/>
            <person name="Zhao P."/>
            <person name="Sumathipala N."/>
            <person name="Altincicek B."/>
            <person name="Vilcinskas A."/>
            <person name="Williams M."/>
            <person name="Hultmark D."/>
            <person name="Hetru C."/>
            <person name="Jiang H."/>
            <person name="Grimmelikhuijzen C.J."/>
            <person name="Hauser F."/>
            <person name="Cazzamali G."/>
            <person name="Williamson M."/>
            <person name="Park Y."/>
            <person name="Li B."/>
            <person name="Tanaka Y."/>
            <person name="Predel R."/>
            <person name="Neupert S."/>
            <person name="Schachtner J."/>
            <person name="Verleyen P."/>
            <person name="Raible F."/>
            <person name="Bork P."/>
            <person name="Friedrich M."/>
            <person name="Walden K.K."/>
            <person name="Robertson H.M."/>
            <person name="Angeli S."/>
            <person name="Foret S."/>
            <person name="Bucher G."/>
            <person name="Schuetz S."/>
            <person name="Maleszka R."/>
            <person name="Wimmer E.A."/>
            <person name="Beeman R.W."/>
            <person name="Lorenzen M."/>
            <person name="Tomoyasu Y."/>
            <person name="Miller S.C."/>
            <person name="Grossmann D."/>
            <person name="Bucher G."/>
        </authorList>
    </citation>
    <scope>NUCLEOTIDE SEQUENCE [LARGE SCALE GENOMIC DNA]</scope>
    <source>
        <strain evidence="4 5">Georgia GA2</strain>
    </source>
</reference>
<protein>
    <submittedName>
        <fullName evidence="4">Protein canopy homolog 1-like Protein</fullName>
    </submittedName>
</protein>
<gene>
    <name evidence="4" type="primary">AUGUSTUS-3.0.2_09499</name>
    <name evidence="4" type="ORF">TcasGA2_TC009499</name>
</gene>
<dbReference type="KEGG" id="tca:663769"/>
<feature type="domain" description="DUF3456" evidence="3">
    <location>
        <begin position="26"/>
        <end position="171"/>
    </location>
</feature>
<dbReference type="InParanoid" id="D6WRV5"/>
<evidence type="ECO:0000259" key="3">
    <source>
        <dbReference type="Pfam" id="PF11938"/>
    </source>
</evidence>
<comment type="similarity">
    <text evidence="1">Belongs to the canopy family.</text>
</comment>
<organism evidence="4 5">
    <name type="scientific">Tribolium castaneum</name>
    <name type="common">Red flour beetle</name>
    <dbReference type="NCBI Taxonomy" id="7070"/>
    <lineage>
        <taxon>Eukaryota</taxon>
        <taxon>Metazoa</taxon>
        <taxon>Ecdysozoa</taxon>
        <taxon>Arthropoda</taxon>
        <taxon>Hexapoda</taxon>
        <taxon>Insecta</taxon>
        <taxon>Pterygota</taxon>
        <taxon>Neoptera</taxon>
        <taxon>Endopterygota</taxon>
        <taxon>Coleoptera</taxon>
        <taxon>Polyphaga</taxon>
        <taxon>Cucujiformia</taxon>
        <taxon>Tenebrionidae</taxon>
        <taxon>Tenebrionidae incertae sedis</taxon>
        <taxon>Tribolium</taxon>
    </lineage>
</organism>
<dbReference type="OMA" id="NACNDFI"/>
<dbReference type="AlphaFoldDB" id="D6WRV5"/>
<proteinExistence type="inferred from homology"/>
<dbReference type="eggNOG" id="KOG3782">
    <property type="taxonomic scope" value="Eukaryota"/>
</dbReference>
<feature type="signal peptide" evidence="2">
    <location>
        <begin position="1"/>
        <end position="17"/>
    </location>
</feature>
<dbReference type="EMBL" id="KQ971351">
    <property type="protein sequence ID" value="EFA06585.2"/>
    <property type="molecule type" value="Genomic_DNA"/>
</dbReference>
<dbReference type="Proteomes" id="UP000007266">
    <property type="component" value="Linkage group 7"/>
</dbReference>